<accession>A0ABQ9IIC0</accession>
<gene>
    <name evidence="1" type="ORF">PR048_001300</name>
</gene>
<evidence type="ECO:0000313" key="2">
    <source>
        <dbReference type="Proteomes" id="UP001159363"/>
    </source>
</evidence>
<comment type="caution">
    <text evidence="1">The sequence shown here is derived from an EMBL/GenBank/DDBJ whole genome shotgun (WGS) entry which is preliminary data.</text>
</comment>
<proteinExistence type="predicted"/>
<keyword evidence="2" id="KW-1185">Reference proteome</keyword>
<organism evidence="1 2">
    <name type="scientific">Dryococelus australis</name>
    <dbReference type="NCBI Taxonomy" id="614101"/>
    <lineage>
        <taxon>Eukaryota</taxon>
        <taxon>Metazoa</taxon>
        <taxon>Ecdysozoa</taxon>
        <taxon>Arthropoda</taxon>
        <taxon>Hexapoda</taxon>
        <taxon>Insecta</taxon>
        <taxon>Pterygota</taxon>
        <taxon>Neoptera</taxon>
        <taxon>Polyneoptera</taxon>
        <taxon>Phasmatodea</taxon>
        <taxon>Verophasmatodea</taxon>
        <taxon>Anareolatae</taxon>
        <taxon>Phasmatidae</taxon>
        <taxon>Eurycanthinae</taxon>
        <taxon>Dryococelus</taxon>
    </lineage>
</organism>
<sequence>MYISDTLSCAYRTHHNQTDIFADLEREMELRVPNCSCCSTNYSVCRIIRVGWPQKLPWMPPELQQYHREDLSYADDLVLKGKVIVVSKGLRPEILTSVHTAHRGPVKCIQRAC</sequence>
<protein>
    <submittedName>
        <fullName evidence="1">Uncharacterized protein</fullName>
    </submittedName>
</protein>
<reference evidence="1 2" key="1">
    <citation type="submission" date="2023-02" db="EMBL/GenBank/DDBJ databases">
        <title>LHISI_Scaffold_Assembly.</title>
        <authorList>
            <person name="Stuart O.P."/>
            <person name="Cleave R."/>
            <person name="Magrath M.J.L."/>
            <person name="Mikheyev A.S."/>
        </authorList>
    </citation>
    <scope>NUCLEOTIDE SEQUENCE [LARGE SCALE GENOMIC DNA]</scope>
    <source>
        <strain evidence="1">Daus_M_001</strain>
        <tissue evidence="1">Leg muscle</tissue>
    </source>
</reference>
<dbReference type="Proteomes" id="UP001159363">
    <property type="component" value="Chromosome 1"/>
</dbReference>
<name>A0ABQ9IIC0_9NEOP</name>
<evidence type="ECO:0000313" key="1">
    <source>
        <dbReference type="EMBL" id="KAJ8895959.1"/>
    </source>
</evidence>
<dbReference type="EMBL" id="JARBHB010000001">
    <property type="protein sequence ID" value="KAJ8895959.1"/>
    <property type="molecule type" value="Genomic_DNA"/>
</dbReference>